<gene>
    <name evidence="2" type="primary">atpB</name>
</gene>
<evidence type="ECO:0000313" key="2">
    <source>
        <dbReference type="EMBL" id="CRL08827.1"/>
    </source>
</evidence>
<evidence type="ECO:0000256" key="1">
    <source>
        <dbReference type="SAM" id="MobiDB-lite"/>
    </source>
</evidence>
<protein>
    <submittedName>
        <fullName evidence="2">ATPase subunit B</fullName>
    </submittedName>
</protein>
<accession>A0A0G4NRR1</accession>
<sequence length="166" mass="17778">PRVPAAAGHLLAGRPDLAERLAVVGHVRQDDEDVVVLLEGEVLGRGEHHARGDRPLNGGVVREVHEDDGALQRTGTLEVVHELVRLLVGDPHRAEDDSELGATPRRRPPSSSSGTLACRAICIASSLCGSPDPEKMGSFYPRTSVFIPSIPETPVSMNSPEYSPEK</sequence>
<feature type="non-terminal residue" evidence="2">
    <location>
        <position position="166"/>
    </location>
</feature>
<organism evidence="2">
    <name type="scientific">Halovenus salina</name>
    <dbReference type="NCBI Taxonomy" id="1510225"/>
    <lineage>
        <taxon>Archaea</taxon>
        <taxon>Methanobacteriati</taxon>
        <taxon>Methanobacteriota</taxon>
        <taxon>Stenosarchaea group</taxon>
        <taxon>Halobacteria</taxon>
        <taxon>Halobacteriales</taxon>
        <taxon>Haloarculaceae</taxon>
        <taxon>Halovenus</taxon>
    </lineage>
</organism>
<feature type="non-terminal residue" evidence="2">
    <location>
        <position position="1"/>
    </location>
</feature>
<dbReference type="EMBL" id="LN851866">
    <property type="protein sequence ID" value="CRL08827.1"/>
    <property type="molecule type" value="Genomic_DNA"/>
</dbReference>
<feature type="region of interest" description="Disordered" evidence="1">
    <location>
        <begin position="94"/>
        <end position="114"/>
    </location>
</feature>
<dbReference type="AlphaFoldDB" id="A0A0G4NRR1"/>
<name>A0A0G4NRR1_9EURY</name>
<proteinExistence type="predicted"/>
<reference evidence="2" key="1">
    <citation type="journal article" date="2015" name="Int. J. Syst. Evol. Microbiol.">
        <title>Halovenus salina sp. nov., an extremely halophilic archaeon isolated from a saltern.</title>
        <authorList>
            <person name="Infante-Dominguez C."/>
            <person name="Corral P."/>
            <person name="Sanchez-Porro C."/>
            <person name="Ventosa A."/>
        </authorList>
    </citation>
    <scope>NUCLEOTIDE SEQUENCE</scope>
    <source>
        <strain evidence="2">Type strain: ASP54</strain>
    </source>
</reference>